<dbReference type="GO" id="GO:0007165">
    <property type="term" value="P:signal transduction"/>
    <property type="evidence" value="ECO:0007669"/>
    <property type="project" value="InterPro"/>
</dbReference>
<organism evidence="2 3">
    <name type="scientific">Nitrosomonas communis</name>
    <dbReference type="NCBI Taxonomy" id="44574"/>
    <lineage>
        <taxon>Bacteria</taxon>
        <taxon>Pseudomonadati</taxon>
        <taxon>Pseudomonadota</taxon>
        <taxon>Betaproteobacteria</taxon>
        <taxon>Nitrosomonadales</taxon>
        <taxon>Nitrosomonadaceae</taxon>
        <taxon>Nitrosomonas</taxon>
    </lineage>
</organism>
<dbReference type="InterPro" id="IPR005033">
    <property type="entry name" value="YEATS"/>
</dbReference>
<reference evidence="2 3" key="1">
    <citation type="submission" date="2016-10" db="EMBL/GenBank/DDBJ databases">
        <authorList>
            <person name="de Groot N.N."/>
        </authorList>
    </citation>
    <scope>NUCLEOTIDE SEQUENCE [LARGE SCALE GENOMIC DNA]</scope>
    <source>
        <strain evidence="2 3">Nm110</strain>
    </source>
</reference>
<evidence type="ECO:0000259" key="1">
    <source>
        <dbReference type="PROSITE" id="PS51037"/>
    </source>
</evidence>
<accession>A0A1H2QXR3</accession>
<name>A0A1H2QXR3_9PROT</name>
<dbReference type="InterPro" id="IPR000157">
    <property type="entry name" value="TIR_dom"/>
</dbReference>
<proteinExistence type="predicted"/>
<dbReference type="GO" id="GO:0006355">
    <property type="term" value="P:regulation of DNA-templated transcription"/>
    <property type="evidence" value="ECO:0007669"/>
    <property type="project" value="InterPro"/>
</dbReference>
<dbReference type="CDD" id="cd16887">
    <property type="entry name" value="YEATS"/>
    <property type="match status" value="1"/>
</dbReference>
<dbReference type="Gene3D" id="2.60.40.1970">
    <property type="entry name" value="YEATS domain"/>
    <property type="match status" value="1"/>
</dbReference>
<evidence type="ECO:0000313" key="2">
    <source>
        <dbReference type="EMBL" id="SDW11414.1"/>
    </source>
</evidence>
<dbReference type="Pfam" id="PF20305">
    <property type="entry name" value="pYEATS"/>
    <property type="match status" value="1"/>
</dbReference>
<dbReference type="InterPro" id="IPR046888">
    <property type="entry name" value="pYEATS"/>
</dbReference>
<dbReference type="Proteomes" id="UP000183454">
    <property type="component" value="Unassembled WGS sequence"/>
</dbReference>
<dbReference type="Gene3D" id="3.40.50.10140">
    <property type="entry name" value="Toll/interleukin-1 receptor homology (TIR) domain"/>
    <property type="match status" value="1"/>
</dbReference>
<dbReference type="Pfam" id="PF13676">
    <property type="entry name" value="TIR_2"/>
    <property type="match status" value="1"/>
</dbReference>
<dbReference type="PANTHER" id="PTHR23195">
    <property type="entry name" value="YEATS DOMAIN"/>
    <property type="match status" value="1"/>
</dbReference>
<dbReference type="PROSITE" id="PS51037">
    <property type="entry name" value="YEATS"/>
    <property type="match status" value="1"/>
</dbReference>
<feature type="domain" description="YEATS" evidence="1">
    <location>
        <begin position="1"/>
        <end position="118"/>
    </location>
</feature>
<dbReference type="InterPro" id="IPR035897">
    <property type="entry name" value="Toll_tir_struct_dom_sf"/>
</dbReference>
<gene>
    <name evidence="2" type="ORF">SAMN05421882_100349</name>
</gene>
<dbReference type="EMBL" id="FNNH01000003">
    <property type="protein sequence ID" value="SDW11414.1"/>
    <property type="molecule type" value="Genomic_DNA"/>
</dbReference>
<dbReference type="SUPFAM" id="SSF52200">
    <property type="entry name" value="Toll/Interleukin receptor TIR domain"/>
    <property type="match status" value="1"/>
</dbReference>
<dbReference type="InterPro" id="IPR055129">
    <property type="entry name" value="YEATS_dom"/>
</dbReference>
<dbReference type="AlphaFoldDB" id="A0A1H2QXR3"/>
<dbReference type="InterPro" id="IPR038704">
    <property type="entry name" value="YEAST_sf"/>
</dbReference>
<sequence length="260" mass="29216">MSIRIEQSSTYAGNRRWNWSVWITGSTADLDQIDHVTYTLHPTFSNPVREIHTRKGGFRLESNGWGEFTIYIDIAYKDGKHQQLSHDLRLTSEIDSEDNTEQEGKELISDMGKVMPVLKNTAQAFSRKAIDLTVKHLPQKMIFISGGAADAEVLGRLRESLKKLNLCIKDATDVPAGIPLQTYIDSLIAKAGVVIFVISGRPSLWLSQEIKSAKHGNKTLIPILVGQDSHLPASLSEYQYFRIDNLNNITDLAHKLLKYL</sequence>
<evidence type="ECO:0000313" key="3">
    <source>
        <dbReference type="Proteomes" id="UP000183454"/>
    </source>
</evidence>
<dbReference type="RefSeq" id="WP_074664986.1">
    <property type="nucleotide sequence ID" value="NZ_FNNH01000003.1"/>
</dbReference>
<protein>
    <submittedName>
        <fullName evidence="2">TIR domain-containing protein</fullName>
    </submittedName>
</protein>